<accession>A0A378WD22</accession>
<evidence type="ECO:0000313" key="2">
    <source>
        <dbReference type="Proteomes" id="UP000255389"/>
    </source>
</evidence>
<organism evidence="1 2">
    <name type="scientific">Mycolicibacterium fortuitum</name>
    <name type="common">Mycobacterium fortuitum</name>
    <dbReference type="NCBI Taxonomy" id="1766"/>
    <lineage>
        <taxon>Bacteria</taxon>
        <taxon>Bacillati</taxon>
        <taxon>Actinomycetota</taxon>
        <taxon>Actinomycetes</taxon>
        <taxon>Mycobacteriales</taxon>
        <taxon>Mycobacteriaceae</taxon>
        <taxon>Mycolicibacterium</taxon>
    </lineage>
</organism>
<proteinExistence type="predicted"/>
<reference evidence="1 2" key="1">
    <citation type="submission" date="2018-06" db="EMBL/GenBank/DDBJ databases">
        <authorList>
            <consortium name="Pathogen Informatics"/>
            <person name="Doyle S."/>
        </authorList>
    </citation>
    <scope>NUCLEOTIDE SEQUENCE [LARGE SCALE GENOMIC DNA]</scope>
    <source>
        <strain evidence="1 2">NCTC1542</strain>
    </source>
</reference>
<gene>
    <name evidence="1" type="ORF">NCTC1542_06883</name>
</gene>
<evidence type="ECO:0000313" key="1">
    <source>
        <dbReference type="EMBL" id="SUA31528.1"/>
    </source>
</evidence>
<protein>
    <submittedName>
        <fullName evidence="1">Uncharacterized protein</fullName>
    </submittedName>
</protein>
<dbReference type="Proteomes" id="UP000255389">
    <property type="component" value="Unassembled WGS sequence"/>
</dbReference>
<sequence length="116" mass="11976">MLRILKVTCTGAVNAKKSSTPLCKISWSPEVSRRGGFVVLTARWLVATWVKLTANATPQQIPSGLHCIGIGSGLARSTAKPVGSVAGSITDEHRYSPCSADLDGGAIAPVDSANTA</sequence>
<dbReference type="EMBL" id="UGQY01000006">
    <property type="protein sequence ID" value="SUA31528.1"/>
    <property type="molecule type" value="Genomic_DNA"/>
</dbReference>
<dbReference type="AlphaFoldDB" id="A0A378WD22"/>
<name>A0A378WD22_MYCFO</name>